<dbReference type="Proteomes" id="UP000825933">
    <property type="component" value="Unassembled WGS sequence"/>
</dbReference>
<dbReference type="Pfam" id="PF01541">
    <property type="entry name" value="GIY-YIG"/>
    <property type="match status" value="1"/>
</dbReference>
<dbReference type="SMART" id="SM00496">
    <property type="entry name" value="IENR2"/>
    <property type="match status" value="2"/>
</dbReference>
<dbReference type="SUPFAM" id="SSF82771">
    <property type="entry name" value="GIY-YIG endonuclease"/>
    <property type="match status" value="1"/>
</dbReference>
<dbReference type="SMART" id="SM00465">
    <property type="entry name" value="GIYc"/>
    <property type="match status" value="1"/>
</dbReference>
<keyword evidence="4" id="KW-1185">Reference proteome</keyword>
<dbReference type="RefSeq" id="WP_223791036.1">
    <property type="nucleotide sequence ID" value="NZ_JAIOUQ010000004.1"/>
</dbReference>
<protein>
    <submittedName>
        <fullName evidence="3">GIY-YIG nuclease family protein</fullName>
    </submittedName>
</protein>
<accession>A0A8T5UTB0</accession>
<dbReference type="AlphaFoldDB" id="A0A8T5UTB0"/>
<sequence length="217" mass="25542">MYGYIYKIQNLVNKKIYIGQTTQKPWNRWNDHLKLLKKNIHYNIHLQNSYNKFGKSSFQFKVLNYATSKLSLDSLEIGYIKKYKSTDDNYGYNLKEGGSNGKHSIETIIKLSGKNNQQYGKKGKLSPNFGKKLSEKTKLKISNSHKGRYYGKNNPFFGKQIGKYRGTFYSMRNQNPWARVWQTQIWYKGKSKSLGYFNDPISGQIVHDFVKKEIYRK</sequence>
<dbReference type="Gene3D" id="3.40.1440.10">
    <property type="entry name" value="GIY-YIG endonuclease"/>
    <property type="match status" value="1"/>
</dbReference>
<evidence type="ECO:0000259" key="2">
    <source>
        <dbReference type="PROSITE" id="PS50164"/>
    </source>
</evidence>
<reference evidence="4" key="1">
    <citation type="journal article" date="2022" name="Microbiol. Resour. Announc.">
        <title>Draft Genome Sequence of a Methanogenic Archaeon from West Spitsbergen Permafrost.</title>
        <authorList>
            <person name="Trubitsyn V."/>
            <person name="Rivkina E."/>
            <person name="Shcherbakova V."/>
        </authorList>
    </citation>
    <scope>NUCLEOTIDE SEQUENCE [LARGE SCALE GENOMIC DNA]</scope>
    <source>
        <strain evidence="4">VT</strain>
    </source>
</reference>
<feature type="domain" description="GIY-YIG" evidence="2">
    <location>
        <begin position="1"/>
        <end position="89"/>
    </location>
</feature>
<evidence type="ECO:0000256" key="1">
    <source>
        <dbReference type="ARBA" id="ARBA00010045"/>
    </source>
</evidence>
<dbReference type="GO" id="GO:0003677">
    <property type="term" value="F:DNA binding"/>
    <property type="evidence" value="ECO:0007669"/>
    <property type="project" value="InterPro"/>
</dbReference>
<dbReference type="InterPro" id="IPR006350">
    <property type="entry name" value="Intron_endoG1"/>
</dbReference>
<dbReference type="Pfam" id="PF07460">
    <property type="entry name" value="NUMOD3"/>
    <property type="match status" value="1"/>
</dbReference>
<evidence type="ECO:0000313" key="4">
    <source>
        <dbReference type="Proteomes" id="UP000825933"/>
    </source>
</evidence>
<dbReference type="NCBIfam" id="TIGR01453">
    <property type="entry name" value="grpIintron_endo"/>
    <property type="match status" value="1"/>
</dbReference>
<proteinExistence type="predicted"/>
<name>A0A8T5UTB0_9EURY</name>
<comment type="similarity">
    <text evidence="1">To endonucleases of group I introns of fungi and phage.</text>
</comment>
<gene>
    <name evidence="3" type="ORF">K8N75_05065</name>
</gene>
<dbReference type="InterPro" id="IPR035901">
    <property type="entry name" value="GIY-YIG_endonuc_sf"/>
</dbReference>
<evidence type="ECO:0000313" key="3">
    <source>
        <dbReference type="EMBL" id="MBZ2165407.1"/>
    </source>
</evidence>
<organism evidence="3 4">
    <name type="scientific">Methanobacterium spitsbergense</name>
    <dbReference type="NCBI Taxonomy" id="2874285"/>
    <lineage>
        <taxon>Archaea</taxon>
        <taxon>Methanobacteriati</taxon>
        <taxon>Methanobacteriota</taxon>
        <taxon>Methanomada group</taxon>
        <taxon>Methanobacteria</taxon>
        <taxon>Methanobacteriales</taxon>
        <taxon>Methanobacteriaceae</taxon>
        <taxon>Methanobacterium</taxon>
    </lineage>
</organism>
<dbReference type="EMBL" id="JAIOUQ010000004">
    <property type="protein sequence ID" value="MBZ2165407.1"/>
    <property type="molecule type" value="Genomic_DNA"/>
</dbReference>
<comment type="caution">
    <text evidence="3">The sequence shown here is derived from an EMBL/GenBank/DDBJ whole genome shotgun (WGS) entry which is preliminary data.</text>
</comment>
<dbReference type="GO" id="GO:0004519">
    <property type="term" value="F:endonuclease activity"/>
    <property type="evidence" value="ECO:0007669"/>
    <property type="project" value="InterPro"/>
</dbReference>
<dbReference type="PROSITE" id="PS50164">
    <property type="entry name" value="GIY_YIG"/>
    <property type="match status" value="1"/>
</dbReference>
<dbReference type="InterPro" id="IPR000305">
    <property type="entry name" value="GIY-YIG_endonuc"/>
</dbReference>
<dbReference type="InterPro" id="IPR003611">
    <property type="entry name" value="NUMOD3"/>
</dbReference>